<evidence type="ECO:0000256" key="7">
    <source>
        <dbReference type="ARBA" id="ARBA00023204"/>
    </source>
</evidence>
<evidence type="ECO:0000256" key="10">
    <source>
        <dbReference type="SAM" id="Coils"/>
    </source>
</evidence>
<dbReference type="NCBIfam" id="TIGR00634">
    <property type="entry name" value="recN"/>
    <property type="match status" value="1"/>
</dbReference>
<organism evidence="12 13">
    <name type="scientific">Skermanella aerolata</name>
    <dbReference type="NCBI Taxonomy" id="393310"/>
    <lineage>
        <taxon>Bacteria</taxon>
        <taxon>Pseudomonadati</taxon>
        <taxon>Pseudomonadota</taxon>
        <taxon>Alphaproteobacteria</taxon>
        <taxon>Rhodospirillales</taxon>
        <taxon>Azospirillaceae</taxon>
        <taxon>Skermanella</taxon>
    </lineage>
</organism>
<dbReference type="GO" id="GO:0009432">
    <property type="term" value="P:SOS response"/>
    <property type="evidence" value="ECO:0007669"/>
    <property type="project" value="UniProtKB-ARBA"/>
</dbReference>
<evidence type="ECO:0000256" key="3">
    <source>
        <dbReference type="ARBA" id="ARBA00021315"/>
    </source>
</evidence>
<gene>
    <name evidence="12" type="ORF">SAE02_27000</name>
</gene>
<evidence type="ECO:0000259" key="11">
    <source>
        <dbReference type="Pfam" id="PF02463"/>
    </source>
</evidence>
<dbReference type="RefSeq" id="WP_044433205.1">
    <property type="nucleotide sequence ID" value="NZ_BJYZ01000011.1"/>
</dbReference>
<comment type="function">
    <text evidence="1 9">May be involved in recombinational repair of damaged DNA.</text>
</comment>
<comment type="similarity">
    <text evidence="2 9">Belongs to the RecN family.</text>
</comment>
<evidence type="ECO:0000256" key="6">
    <source>
        <dbReference type="ARBA" id="ARBA00022840"/>
    </source>
</evidence>
<sequence length="555" mass="59883">MLAALTIRDVVLIERLALSLNAGLCVLTGETGAGKSILLDALGLALGGRGDSTLVRHGSDQASVTAEFDLPDDHPALALVREQGLDVEDTLVLRRVVTADGRSRAYVNDQAVGVTLLRRLGETLVEVHGQFDTHGLLNPQTHRSVLDAYAGLQTSLAQVGAAYRAWRQVEVARKEAAAEIGRARAEEEYLRHSVAELDQLDPRVGEEEELAETRSVMMHREKVVEAMNGAFAELAGERGAERGMNAAQRSLMRIVDKAGGRLEPVIGALDRALAEVADAVATLQALSSDEDLDPRGLEKLEERLFALRAAARKHNIEVDKLALLREDMSRRLNLIEDQGDALERLAREAEIAREAYLDAAKRLSGWRREAAAKLDTAVSKELPPLKLDRARFTTTVEPLEESAWGAEGIDRVAFLVATNPGSPPGQINKIASGGELARFMLALKVVLAAVGTVPTLVFDEVDTGIGGAVAAAVGERLSKLGRDRQVLVVTHSPQVAARGAHHLKVQKQATEERVTTEVVELSDRQRREEIARMLSGAKVTEEARAAADSLIAGRA</sequence>
<reference evidence="12 13" key="1">
    <citation type="submission" date="2019-07" db="EMBL/GenBank/DDBJ databases">
        <title>Whole genome shotgun sequence of Skermanella aerolata NBRC 106429.</title>
        <authorList>
            <person name="Hosoyama A."/>
            <person name="Uohara A."/>
            <person name="Ohji S."/>
            <person name="Ichikawa N."/>
        </authorList>
    </citation>
    <scope>NUCLEOTIDE SEQUENCE [LARGE SCALE GENOMIC DNA]</scope>
    <source>
        <strain evidence="12 13">NBRC 106429</strain>
    </source>
</reference>
<keyword evidence="5 9" id="KW-0227">DNA damage</keyword>
<dbReference type="GO" id="GO:0005524">
    <property type="term" value="F:ATP binding"/>
    <property type="evidence" value="ECO:0007669"/>
    <property type="project" value="UniProtKB-KW"/>
</dbReference>
<dbReference type="GO" id="GO:0043590">
    <property type="term" value="C:bacterial nucleoid"/>
    <property type="evidence" value="ECO:0007669"/>
    <property type="project" value="TreeGrafter"/>
</dbReference>
<evidence type="ECO:0000256" key="5">
    <source>
        <dbReference type="ARBA" id="ARBA00022763"/>
    </source>
</evidence>
<dbReference type="InterPro" id="IPR027417">
    <property type="entry name" value="P-loop_NTPase"/>
</dbReference>
<dbReference type="Gene3D" id="3.40.50.300">
    <property type="entry name" value="P-loop containing nucleotide triphosphate hydrolases"/>
    <property type="match status" value="2"/>
</dbReference>
<dbReference type="InterPro" id="IPR003395">
    <property type="entry name" value="RecF/RecN/SMC_N"/>
</dbReference>
<dbReference type="NCBIfam" id="NF008121">
    <property type="entry name" value="PRK10869.1"/>
    <property type="match status" value="1"/>
</dbReference>
<dbReference type="PANTHER" id="PTHR11059">
    <property type="entry name" value="DNA REPAIR PROTEIN RECN"/>
    <property type="match status" value="1"/>
</dbReference>
<name>A0A512DPZ2_9PROT</name>
<keyword evidence="13" id="KW-1185">Reference proteome</keyword>
<feature type="coiled-coil region" evidence="10">
    <location>
        <begin position="269"/>
        <end position="362"/>
    </location>
</feature>
<evidence type="ECO:0000256" key="9">
    <source>
        <dbReference type="PIRNR" id="PIRNR003128"/>
    </source>
</evidence>
<evidence type="ECO:0000256" key="4">
    <source>
        <dbReference type="ARBA" id="ARBA00022741"/>
    </source>
</evidence>
<keyword evidence="10" id="KW-0175">Coiled coil</keyword>
<dbReference type="Proteomes" id="UP000321523">
    <property type="component" value="Unassembled WGS sequence"/>
</dbReference>
<dbReference type="EMBL" id="BJYZ01000011">
    <property type="protein sequence ID" value="GEO38552.1"/>
    <property type="molecule type" value="Genomic_DNA"/>
</dbReference>
<dbReference type="AlphaFoldDB" id="A0A512DPZ2"/>
<dbReference type="PIRSF" id="PIRSF003128">
    <property type="entry name" value="RecN"/>
    <property type="match status" value="1"/>
</dbReference>
<evidence type="ECO:0000256" key="8">
    <source>
        <dbReference type="ARBA" id="ARBA00033408"/>
    </source>
</evidence>
<keyword evidence="4" id="KW-0547">Nucleotide-binding</keyword>
<dbReference type="OrthoDB" id="9806954at2"/>
<dbReference type="InterPro" id="IPR004604">
    <property type="entry name" value="DNA_recomb/repair_RecN"/>
</dbReference>
<dbReference type="PANTHER" id="PTHR11059:SF0">
    <property type="entry name" value="DNA REPAIR PROTEIN RECN"/>
    <property type="match status" value="1"/>
</dbReference>
<feature type="domain" description="RecF/RecN/SMC N-terminal" evidence="11">
    <location>
        <begin position="14"/>
        <end position="509"/>
    </location>
</feature>
<proteinExistence type="inferred from homology"/>
<dbReference type="Pfam" id="PF02463">
    <property type="entry name" value="SMC_N"/>
    <property type="match status" value="1"/>
</dbReference>
<evidence type="ECO:0000256" key="2">
    <source>
        <dbReference type="ARBA" id="ARBA00009441"/>
    </source>
</evidence>
<evidence type="ECO:0000313" key="12">
    <source>
        <dbReference type="EMBL" id="GEO38552.1"/>
    </source>
</evidence>
<dbReference type="FunFam" id="3.40.50.300:FF:000319">
    <property type="entry name" value="DNA repair protein RecN"/>
    <property type="match status" value="1"/>
</dbReference>
<dbReference type="SUPFAM" id="SSF52540">
    <property type="entry name" value="P-loop containing nucleoside triphosphate hydrolases"/>
    <property type="match status" value="2"/>
</dbReference>
<dbReference type="FunFam" id="3.40.50.300:FF:000356">
    <property type="entry name" value="DNA repair protein RecN"/>
    <property type="match status" value="1"/>
</dbReference>
<dbReference type="CDD" id="cd03241">
    <property type="entry name" value="ABC_RecN"/>
    <property type="match status" value="2"/>
</dbReference>
<comment type="caution">
    <text evidence="12">The sequence shown here is derived from an EMBL/GenBank/DDBJ whole genome shotgun (WGS) entry which is preliminary data.</text>
</comment>
<evidence type="ECO:0000256" key="1">
    <source>
        <dbReference type="ARBA" id="ARBA00003618"/>
    </source>
</evidence>
<keyword evidence="6" id="KW-0067">ATP-binding</keyword>
<protein>
    <recommendedName>
        <fullName evidence="3 9">DNA repair protein RecN</fullName>
    </recommendedName>
    <alternativeName>
        <fullName evidence="8 9">Recombination protein N</fullName>
    </alternativeName>
</protein>
<accession>A0A512DPZ2</accession>
<dbReference type="GO" id="GO:0006281">
    <property type="term" value="P:DNA repair"/>
    <property type="evidence" value="ECO:0007669"/>
    <property type="project" value="UniProtKB-KW"/>
</dbReference>
<keyword evidence="7 9" id="KW-0234">DNA repair</keyword>
<evidence type="ECO:0000313" key="13">
    <source>
        <dbReference type="Proteomes" id="UP000321523"/>
    </source>
</evidence>
<dbReference type="GO" id="GO:0006310">
    <property type="term" value="P:DNA recombination"/>
    <property type="evidence" value="ECO:0007669"/>
    <property type="project" value="InterPro"/>
</dbReference>